<name>A0A8J2PCV6_9HEXA</name>
<evidence type="ECO:0000313" key="10">
    <source>
        <dbReference type="Proteomes" id="UP000708208"/>
    </source>
</evidence>
<dbReference type="Proteomes" id="UP000708208">
    <property type="component" value="Unassembled WGS sequence"/>
</dbReference>
<evidence type="ECO:0000259" key="8">
    <source>
        <dbReference type="PROSITE" id="PS51448"/>
    </source>
</evidence>
<keyword evidence="2 6" id="KW-0378">Hydrolase</keyword>
<dbReference type="SMART" id="SM00018">
    <property type="entry name" value="PD"/>
    <property type="match status" value="1"/>
</dbReference>
<evidence type="ECO:0000256" key="1">
    <source>
        <dbReference type="ARBA" id="ARBA00007806"/>
    </source>
</evidence>
<dbReference type="Pfam" id="PF21365">
    <property type="entry name" value="Glyco_hydro_31_3rd"/>
    <property type="match status" value="1"/>
</dbReference>
<keyword evidence="3" id="KW-0325">Glycoprotein</keyword>
<evidence type="ECO:0000256" key="4">
    <source>
        <dbReference type="ARBA" id="ARBA00023295"/>
    </source>
</evidence>
<evidence type="ECO:0000256" key="7">
    <source>
        <dbReference type="SAM" id="SignalP"/>
    </source>
</evidence>
<dbReference type="InterPro" id="IPR000519">
    <property type="entry name" value="P_trefoil_dom"/>
</dbReference>
<evidence type="ECO:0000256" key="2">
    <source>
        <dbReference type="ARBA" id="ARBA00022801"/>
    </source>
</evidence>
<dbReference type="EMBL" id="CAJVCH010255890">
    <property type="protein sequence ID" value="CAG7733772.1"/>
    <property type="molecule type" value="Genomic_DNA"/>
</dbReference>
<keyword evidence="4 6" id="KW-0326">Glycosidase</keyword>
<dbReference type="PANTHER" id="PTHR22762:SF133">
    <property type="entry name" value="P-TYPE DOMAIN-CONTAINING PROTEIN"/>
    <property type="match status" value="1"/>
</dbReference>
<dbReference type="OrthoDB" id="1334205at2759"/>
<dbReference type="CDD" id="cd00111">
    <property type="entry name" value="Trefoil"/>
    <property type="match status" value="1"/>
</dbReference>
<evidence type="ECO:0000256" key="5">
    <source>
        <dbReference type="PROSITE-ProRule" id="PRU00779"/>
    </source>
</evidence>
<protein>
    <recommendedName>
        <fullName evidence="8">P-type domain-containing protein</fullName>
    </recommendedName>
</protein>
<comment type="similarity">
    <text evidence="1 6">Belongs to the glycosyl hydrolase 31 family.</text>
</comment>
<keyword evidence="7" id="KW-0732">Signal</keyword>
<accession>A0A8J2PCV6</accession>
<dbReference type="Pfam" id="PF01055">
    <property type="entry name" value="Glyco_hydro_31_2nd"/>
    <property type="match status" value="1"/>
</dbReference>
<dbReference type="InterPro" id="IPR000322">
    <property type="entry name" value="Glyco_hydro_31_TIM"/>
</dbReference>
<feature type="signal peptide" evidence="7">
    <location>
        <begin position="1"/>
        <end position="18"/>
    </location>
</feature>
<keyword evidence="10" id="KW-1185">Reference proteome</keyword>
<dbReference type="Pfam" id="PF00088">
    <property type="entry name" value="Trefoil"/>
    <property type="match status" value="1"/>
</dbReference>
<evidence type="ECO:0000256" key="3">
    <source>
        <dbReference type="ARBA" id="ARBA00023180"/>
    </source>
</evidence>
<dbReference type="GO" id="GO:0005975">
    <property type="term" value="P:carbohydrate metabolic process"/>
    <property type="evidence" value="ECO:0007669"/>
    <property type="project" value="InterPro"/>
</dbReference>
<dbReference type="InterPro" id="IPR048395">
    <property type="entry name" value="Glyco_hydro_31_C"/>
</dbReference>
<reference evidence="9" key="1">
    <citation type="submission" date="2021-06" db="EMBL/GenBank/DDBJ databases">
        <authorList>
            <person name="Hodson N. C."/>
            <person name="Mongue J. A."/>
            <person name="Jaron S. K."/>
        </authorList>
    </citation>
    <scope>NUCLEOTIDE SEQUENCE</scope>
</reference>
<feature type="domain" description="P-type" evidence="8">
    <location>
        <begin position="19"/>
        <end position="65"/>
    </location>
</feature>
<dbReference type="InterPro" id="IPR030458">
    <property type="entry name" value="Glyco_hydro_31_AS"/>
</dbReference>
<dbReference type="PROSITE" id="PS00129">
    <property type="entry name" value="GLYCOSYL_HYDROL_F31_1"/>
    <property type="match status" value="1"/>
</dbReference>
<comment type="caution">
    <text evidence="5">Lacks conserved residue(s) required for the propagation of feature annotation.</text>
</comment>
<dbReference type="AlphaFoldDB" id="A0A8J2PCV6"/>
<organism evidence="9 10">
    <name type="scientific">Allacma fusca</name>
    <dbReference type="NCBI Taxonomy" id="39272"/>
    <lineage>
        <taxon>Eukaryota</taxon>
        <taxon>Metazoa</taxon>
        <taxon>Ecdysozoa</taxon>
        <taxon>Arthropoda</taxon>
        <taxon>Hexapoda</taxon>
        <taxon>Collembola</taxon>
        <taxon>Symphypleona</taxon>
        <taxon>Sminthuridae</taxon>
        <taxon>Allacma</taxon>
    </lineage>
</organism>
<proteinExistence type="inferred from homology"/>
<dbReference type="FunFam" id="2.60.40.1180:FF:000001">
    <property type="entry name" value="Maltase-glucoamylase, intestinal"/>
    <property type="match status" value="1"/>
</dbReference>
<dbReference type="PROSITE" id="PS51448">
    <property type="entry name" value="P_TREFOIL_2"/>
    <property type="match status" value="1"/>
</dbReference>
<feature type="chain" id="PRO_5035246056" description="P-type domain-containing protein" evidence="7">
    <location>
        <begin position="19"/>
        <end position="872"/>
    </location>
</feature>
<dbReference type="CDD" id="cd06602">
    <property type="entry name" value="GH31_MGAM_SI_GAA"/>
    <property type="match status" value="1"/>
</dbReference>
<dbReference type="PANTHER" id="PTHR22762">
    <property type="entry name" value="ALPHA-GLUCOSIDASE"/>
    <property type="match status" value="1"/>
</dbReference>
<comment type="caution">
    <text evidence="9">The sequence shown here is derived from an EMBL/GenBank/DDBJ whole genome shotgun (WGS) entry which is preliminary data.</text>
</comment>
<evidence type="ECO:0000256" key="6">
    <source>
        <dbReference type="RuleBase" id="RU361185"/>
    </source>
</evidence>
<gene>
    <name evidence="9" type="ORF">AFUS01_LOCUS22195</name>
</gene>
<dbReference type="CDD" id="cd14752">
    <property type="entry name" value="GH31_N"/>
    <property type="match status" value="1"/>
</dbReference>
<dbReference type="GO" id="GO:0004558">
    <property type="term" value="F:alpha-1,4-glucosidase activity"/>
    <property type="evidence" value="ECO:0007669"/>
    <property type="project" value="TreeGrafter"/>
</dbReference>
<evidence type="ECO:0000313" key="9">
    <source>
        <dbReference type="EMBL" id="CAG7733772.1"/>
    </source>
</evidence>
<sequence>MRRLIFVVLLGLTLAVSAQQCLPDFERLDCWPEPNASEQACRARGCTWCEAEIDGRNVPWCYLPESYGYKIEGDVRTTPNGFSLTLKRNTTISYFGNDANTLNFDAEFQSNTRLRIKITDGTPRFEVPIEIGAASGGNTDPLYEVQTSNSPVFSFKVVRKSTGAVLFDTSVGGFTFSNQFLQIATRLPTKNLYGIGENEQHSFRHKFDQYYTWPLYARDQPPSYNANMYGVHPRYTVLEEDGSAHGVVIVNSNAQEFITIPSPALLYRTIGGILDIYFFFGPTPENVVEQYTEAVGRAPIPPYWALGFHLSKYGYDELERMKGAVDRTAAAGIPQDVQYGDIDIMDRQLDFTVGARFSGLPAYVKELKAKGVKFVTILDPCISIGEPAGSYRPYELGNQMDVWMKRIDGTPVLGKVWPEDPVHFPDYSKNSTREWWITLIKEFKSLIDYDGLWIDMNEPANFVNGDRDEGCSQNSINNPPYVPGIWGGNLADKTACADHQIEKGSQYDTHNLYGWLESEPTRAGTLAANPGKRSFVLSRSTFIGSGKWVSHWLGDNFSQWDNMRYSIIGMLQFNQFGIPFVGADICGFINPTNATMCQRWQELGAFYPYSRNHNAIGTPEQDPAIWGPEVAESSRKALEIRYTILPYLYTLFHLHNTRGTTVARALWHEFPTDATAAGVDDQFLLGPGFLVSPVLEEGITSRDAYIPNARWFDYRAGTETFVRGRTVNLNAPRDYIPLHVRGGIIYPTQEPALNTVLSRLNPMGLIVALDDNDRSEGILYYDDGESLDSYESGKYYLARYIYENGNLETIVEHDGYSFMSTLKFQTVRLLGSNASRVSVNGKEIHMTKSAGGEILLSNLNLPANKPFQITFA</sequence>